<evidence type="ECO:0000313" key="7">
    <source>
        <dbReference type="EMBL" id="MCC3273116.1"/>
    </source>
</evidence>
<dbReference type="RefSeq" id="WP_227928997.1">
    <property type="nucleotide sequence ID" value="NZ_CP094984.1"/>
</dbReference>
<evidence type="ECO:0000256" key="2">
    <source>
        <dbReference type="ARBA" id="ARBA00007441"/>
    </source>
</evidence>
<sequence length="394" mass="42133">MAQLAPHVRSVPANQIREITQAAWARPDSIVLSIGEPGFPTPGHILDAARATLDRDETGYTPNAGIAPLRQAFAQRTGAGIGREVDPGRVFITSGAQQGLHLAMSVLLDAGDEILVPNPGYPTFAMTAALLHAVPVEYPLYPEHGFQPRIEDIEALLTPRTRVLLLNSPSNPLGAVFSADLTRDLVDLARRHDLWIISDECYEAFTFDVPHVSPLAFDGVDGERVITSLTLSKTYGLTGLRIGALVLPAGMETVLNTVMESIVSCVASPSQYAALAALTGPQDYVEEASAHYRANRDAACTVLDEKGINYLQAEGAFYLWADVSHVSGGNVRDWTLRFLDRQGVAVAPGTAFGSIGEGWIRIALCGDRAELLEGLGRLPGRPALPQPAGKRSAA</sequence>
<organism evidence="7 10">
    <name type="scientific">Arthrobacter zhangbolii</name>
    <dbReference type="NCBI Taxonomy" id="2886936"/>
    <lineage>
        <taxon>Bacteria</taxon>
        <taxon>Bacillati</taxon>
        <taxon>Actinomycetota</taxon>
        <taxon>Actinomycetes</taxon>
        <taxon>Micrococcales</taxon>
        <taxon>Micrococcaceae</taxon>
        <taxon>Arthrobacter</taxon>
    </lineage>
</organism>
<evidence type="ECO:0000256" key="1">
    <source>
        <dbReference type="ARBA" id="ARBA00001933"/>
    </source>
</evidence>
<protein>
    <submittedName>
        <fullName evidence="7">Pyridoxal phosphate-dependent aminotransferase</fullName>
    </submittedName>
</protein>
<comment type="similarity">
    <text evidence="2">Belongs to the class-I pyridoxal-phosphate-dependent aminotransferase family.</text>
</comment>
<dbReference type="InterPro" id="IPR015424">
    <property type="entry name" value="PyrdxlP-dep_Trfase"/>
</dbReference>
<dbReference type="PANTHER" id="PTHR46383:SF1">
    <property type="entry name" value="ASPARTATE AMINOTRANSFERASE"/>
    <property type="match status" value="1"/>
</dbReference>
<dbReference type="Proteomes" id="UP001155145">
    <property type="component" value="Unassembled WGS sequence"/>
</dbReference>
<dbReference type="SUPFAM" id="SSF53383">
    <property type="entry name" value="PLP-dependent transferases"/>
    <property type="match status" value="1"/>
</dbReference>
<evidence type="ECO:0000256" key="3">
    <source>
        <dbReference type="ARBA" id="ARBA00022576"/>
    </source>
</evidence>
<keyword evidence="3 7" id="KW-0032">Aminotransferase</keyword>
<evidence type="ECO:0000313" key="9">
    <source>
        <dbReference type="Proteomes" id="UP000829758"/>
    </source>
</evidence>
<dbReference type="GO" id="GO:0030170">
    <property type="term" value="F:pyridoxal phosphate binding"/>
    <property type="evidence" value="ECO:0007669"/>
    <property type="project" value="InterPro"/>
</dbReference>
<dbReference type="GO" id="GO:0006520">
    <property type="term" value="P:amino acid metabolic process"/>
    <property type="evidence" value="ECO:0007669"/>
    <property type="project" value="InterPro"/>
</dbReference>
<keyword evidence="5" id="KW-0663">Pyridoxal phosphate</keyword>
<evidence type="ECO:0000256" key="4">
    <source>
        <dbReference type="ARBA" id="ARBA00022679"/>
    </source>
</evidence>
<feature type="domain" description="Aminotransferase class I/classII large" evidence="6">
    <location>
        <begin position="28"/>
        <end position="378"/>
    </location>
</feature>
<reference evidence="7" key="1">
    <citation type="submission" date="2021-10" db="EMBL/GenBank/DDBJ databases">
        <title>Novel species in genus Arthrobacter.</title>
        <authorList>
            <person name="Liu Y."/>
        </authorList>
    </citation>
    <scope>NUCLEOTIDE SEQUENCE</scope>
    <source>
        <strain evidence="7">Zg-Y462</strain>
        <strain evidence="9">zg-Y462</strain>
    </source>
</reference>
<dbReference type="AlphaFoldDB" id="A0A9X1SA26"/>
<dbReference type="GO" id="GO:0008483">
    <property type="term" value="F:transaminase activity"/>
    <property type="evidence" value="ECO:0007669"/>
    <property type="project" value="UniProtKB-KW"/>
</dbReference>
<accession>A0A9X1SA26</accession>
<evidence type="ECO:0000259" key="6">
    <source>
        <dbReference type="Pfam" id="PF00155"/>
    </source>
</evidence>
<keyword evidence="9" id="KW-1185">Reference proteome</keyword>
<proteinExistence type="inferred from homology"/>
<dbReference type="InterPro" id="IPR050596">
    <property type="entry name" value="AspAT/PAT-like"/>
</dbReference>
<dbReference type="Proteomes" id="UP000829758">
    <property type="component" value="Chromosome"/>
</dbReference>
<dbReference type="InterPro" id="IPR004839">
    <property type="entry name" value="Aminotransferase_I/II_large"/>
</dbReference>
<dbReference type="PANTHER" id="PTHR46383">
    <property type="entry name" value="ASPARTATE AMINOTRANSFERASE"/>
    <property type="match status" value="1"/>
</dbReference>
<comment type="cofactor">
    <cofactor evidence="1">
        <name>pyridoxal 5'-phosphate</name>
        <dbReference type="ChEBI" id="CHEBI:597326"/>
    </cofactor>
</comment>
<dbReference type="Pfam" id="PF00155">
    <property type="entry name" value="Aminotran_1_2"/>
    <property type="match status" value="1"/>
</dbReference>
<gene>
    <name evidence="7" type="ORF">LJ755_10305</name>
    <name evidence="8" type="ORF">MUK71_05940</name>
</gene>
<keyword evidence="4" id="KW-0808">Transferase</keyword>
<dbReference type="EMBL" id="JAJFZT010000006">
    <property type="protein sequence ID" value="MCC3273116.1"/>
    <property type="molecule type" value="Genomic_DNA"/>
</dbReference>
<name>A0A9X1SA26_9MICC</name>
<dbReference type="EMBL" id="CP094984">
    <property type="protein sequence ID" value="UON93156.1"/>
    <property type="molecule type" value="Genomic_DNA"/>
</dbReference>
<dbReference type="CDD" id="cd00609">
    <property type="entry name" value="AAT_like"/>
    <property type="match status" value="1"/>
</dbReference>
<dbReference type="InterPro" id="IPR015421">
    <property type="entry name" value="PyrdxlP-dep_Trfase_major"/>
</dbReference>
<evidence type="ECO:0000256" key="5">
    <source>
        <dbReference type="ARBA" id="ARBA00022898"/>
    </source>
</evidence>
<evidence type="ECO:0000313" key="8">
    <source>
        <dbReference type="EMBL" id="UON93156.1"/>
    </source>
</evidence>
<dbReference type="Gene3D" id="3.40.640.10">
    <property type="entry name" value="Type I PLP-dependent aspartate aminotransferase-like (Major domain)"/>
    <property type="match status" value="1"/>
</dbReference>
<evidence type="ECO:0000313" key="10">
    <source>
        <dbReference type="Proteomes" id="UP001155145"/>
    </source>
</evidence>